<dbReference type="GO" id="GO:0009011">
    <property type="term" value="F:alpha-1,4-glucan glucosyltransferase (ADP-glucose donor) activity"/>
    <property type="evidence" value="ECO:0007669"/>
    <property type="project" value="UniProtKB-UniRule"/>
</dbReference>
<keyword evidence="12" id="KW-1185">Reference proteome</keyword>
<dbReference type="CDD" id="cd03791">
    <property type="entry name" value="GT5_Glycogen_synthase_DULL1-like"/>
    <property type="match status" value="1"/>
</dbReference>
<dbReference type="InterPro" id="IPR013534">
    <property type="entry name" value="Starch_synth_cat_dom"/>
</dbReference>
<dbReference type="OrthoDB" id="9808590at2"/>
<dbReference type="InterPro" id="IPR011835">
    <property type="entry name" value="GS/SS"/>
</dbReference>
<evidence type="ECO:0000256" key="3">
    <source>
        <dbReference type="ARBA" id="ARBA00004964"/>
    </source>
</evidence>
<evidence type="ECO:0000259" key="10">
    <source>
        <dbReference type="Pfam" id="PF08323"/>
    </source>
</evidence>
<dbReference type="InterPro" id="IPR001296">
    <property type="entry name" value="Glyco_trans_1"/>
</dbReference>
<accession>A0A4R1L6X6</accession>
<name>A0A4R1L6X6_9BACT</name>
<dbReference type="NCBIfam" id="NF001899">
    <property type="entry name" value="PRK00654.1-2"/>
    <property type="match status" value="1"/>
</dbReference>
<dbReference type="PANTHER" id="PTHR45825:SF11">
    <property type="entry name" value="ALPHA AMYLASE DOMAIN-CONTAINING PROTEIN"/>
    <property type="match status" value="1"/>
</dbReference>
<proteinExistence type="inferred from homology"/>
<dbReference type="GO" id="GO:0004373">
    <property type="term" value="F:alpha-1,4-glucan glucosyltransferase (UDP-glucose donor) activity"/>
    <property type="evidence" value="ECO:0007669"/>
    <property type="project" value="InterPro"/>
</dbReference>
<reference evidence="11 12" key="1">
    <citation type="submission" date="2019-03" db="EMBL/GenBank/DDBJ databases">
        <title>Genomic Encyclopedia of Type Strains, Phase IV (KMG-IV): sequencing the most valuable type-strain genomes for metagenomic binning, comparative biology and taxonomic classification.</title>
        <authorList>
            <person name="Goeker M."/>
        </authorList>
    </citation>
    <scope>NUCLEOTIDE SEQUENCE [LARGE SCALE GENOMIC DNA]</scope>
    <source>
        <strain evidence="11 12">DSM 103428</strain>
    </source>
</reference>
<evidence type="ECO:0000256" key="6">
    <source>
        <dbReference type="ARBA" id="ARBA00022679"/>
    </source>
</evidence>
<evidence type="ECO:0000256" key="8">
    <source>
        <dbReference type="HAMAP-Rule" id="MF_00484"/>
    </source>
</evidence>
<feature type="domain" description="Glycosyl transferase family 1" evidence="9">
    <location>
        <begin position="295"/>
        <end position="444"/>
    </location>
</feature>
<evidence type="ECO:0000256" key="4">
    <source>
        <dbReference type="ARBA" id="ARBA00010281"/>
    </source>
</evidence>
<keyword evidence="5 8" id="KW-0328">Glycosyltransferase</keyword>
<dbReference type="Pfam" id="PF00534">
    <property type="entry name" value="Glycos_transf_1"/>
    <property type="match status" value="1"/>
</dbReference>
<evidence type="ECO:0000256" key="2">
    <source>
        <dbReference type="ARBA" id="ARBA00002764"/>
    </source>
</evidence>
<feature type="binding site" evidence="8">
    <location>
        <position position="15"/>
    </location>
    <ligand>
        <name>ADP-alpha-D-glucose</name>
        <dbReference type="ChEBI" id="CHEBI:57498"/>
    </ligand>
</feature>
<evidence type="ECO:0000256" key="7">
    <source>
        <dbReference type="ARBA" id="ARBA00023056"/>
    </source>
</evidence>
<dbReference type="AlphaFoldDB" id="A0A4R1L6X6"/>
<dbReference type="UniPathway" id="UPA00164"/>
<comment type="pathway">
    <text evidence="3 8">Glycan biosynthesis; glycogen biosynthesis.</text>
</comment>
<evidence type="ECO:0000313" key="12">
    <source>
        <dbReference type="Proteomes" id="UP000295210"/>
    </source>
</evidence>
<evidence type="ECO:0000313" key="11">
    <source>
        <dbReference type="EMBL" id="TCK73935.1"/>
    </source>
</evidence>
<evidence type="ECO:0000256" key="5">
    <source>
        <dbReference type="ARBA" id="ARBA00022676"/>
    </source>
</evidence>
<keyword evidence="7 8" id="KW-0320">Glycogen biosynthesis</keyword>
<dbReference type="Pfam" id="PF08323">
    <property type="entry name" value="Glyco_transf_5"/>
    <property type="match status" value="1"/>
</dbReference>
<sequence>MHIVIAASECTPYVKTGGLGDVIGSLPREIAKLGHQVTVYLPYYRQVQQKVKDAPLAISSLTIPFNGYNRFAGIVDGGLRDGVQYYFVANGEMFDRESLYATPSGDYSDNWERFALFSRAVIEAAKQLGVPKVFHVHDWQASMVPVYLRTIYGNDPLLHNAGTVLTIHNVAYQGAFPADTTERLLLPPEIFTMDRVEQFGSFNYLKGGIVYADKITTVSNRYAEEIQTPEFGNYLDGMLREKRSKLIGILNGVDYDKWDPAVDGNIAAHYTAENLAGKADCRRDLLHAFGASHVAEDVAVLGVMSRFATQKGFDLLAAIAEQLMQRPVILTVLGTGEAYYENLLRGLHERYPEKFAVRVMYDEALAHKVEAGADISLMPSKYEPCGLTHIYSLKYGTVPVVRATGGLDDTVEEWNAAAGTGNGFKFERYDAGEFVGAIDRALAAFRDKEQWHRLMRNGMASDFSWTKPVREYAKVYEEVAQMRS</sequence>
<feature type="domain" description="Starch synthase catalytic" evidence="10">
    <location>
        <begin position="2"/>
        <end position="241"/>
    </location>
</feature>
<dbReference type="Gene3D" id="3.40.50.2000">
    <property type="entry name" value="Glycogen Phosphorylase B"/>
    <property type="match status" value="2"/>
</dbReference>
<dbReference type="RefSeq" id="WP_131994245.1">
    <property type="nucleotide sequence ID" value="NZ_SMGK01000002.1"/>
</dbReference>
<evidence type="ECO:0000256" key="1">
    <source>
        <dbReference type="ARBA" id="ARBA00001478"/>
    </source>
</evidence>
<dbReference type="EC" id="2.4.1.21" evidence="8"/>
<comment type="similarity">
    <text evidence="4 8">Belongs to the glycosyltransferase 1 family. Bacterial/plant glycogen synthase subfamily.</text>
</comment>
<comment type="function">
    <text evidence="2 8">Synthesizes alpha-1,4-glucan chains using ADP-glucose.</text>
</comment>
<gene>
    <name evidence="8" type="primary">glgA</name>
    <name evidence="11" type="ORF">C7378_1555</name>
</gene>
<comment type="caution">
    <text evidence="11">The sequence shown here is derived from an EMBL/GenBank/DDBJ whole genome shotgun (WGS) entry which is preliminary data.</text>
</comment>
<comment type="catalytic activity">
    <reaction evidence="1 8">
        <text>[(1-&gt;4)-alpha-D-glucosyl](n) + ADP-alpha-D-glucose = [(1-&gt;4)-alpha-D-glucosyl](n+1) + ADP + H(+)</text>
        <dbReference type="Rhea" id="RHEA:18189"/>
        <dbReference type="Rhea" id="RHEA-COMP:9584"/>
        <dbReference type="Rhea" id="RHEA-COMP:9587"/>
        <dbReference type="ChEBI" id="CHEBI:15378"/>
        <dbReference type="ChEBI" id="CHEBI:15444"/>
        <dbReference type="ChEBI" id="CHEBI:57498"/>
        <dbReference type="ChEBI" id="CHEBI:456216"/>
        <dbReference type="EC" id="2.4.1.21"/>
    </reaction>
</comment>
<dbReference type="PANTHER" id="PTHR45825">
    <property type="entry name" value="GRANULE-BOUND STARCH SYNTHASE 1, CHLOROPLASTIC/AMYLOPLASTIC"/>
    <property type="match status" value="1"/>
</dbReference>
<dbReference type="GO" id="GO:0005978">
    <property type="term" value="P:glycogen biosynthetic process"/>
    <property type="evidence" value="ECO:0007669"/>
    <property type="project" value="UniProtKB-UniRule"/>
</dbReference>
<evidence type="ECO:0000259" key="9">
    <source>
        <dbReference type="Pfam" id="PF00534"/>
    </source>
</evidence>
<dbReference type="Proteomes" id="UP000295210">
    <property type="component" value="Unassembled WGS sequence"/>
</dbReference>
<organism evidence="11 12">
    <name type="scientific">Acidipila rosea</name>
    <dbReference type="NCBI Taxonomy" id="768535"/>
    <lineage>
        <taxon>Bacteria</taxon>
        <taxon>Pseudomonadati</taxon>
        <taxon>Acidobacteriota</taxon>
        <taxon>Terriglobia</taxon>
        <taxon>Terriglobales</taxon>
        <taxon>Acidobacteriaceae</taxon>
        <taxon>Acidipila</taxon>
    </lineage>
</organism>
<keyword evidence="6 8" id="KW-0808">Transferase</keyword>
<dbReference type="EMBL" id="SMGK01000002">
    <property type="protein sequence ID" value="TCK73935.1"/>
    <property type="molecule type" value="Genomic_DNA"/>
</dbReference>
<dbReference type="SUPFAM" id="SSF53756">
    <property type="entry name" value="UDP-Glycosyltransferase/glycogen phosphorylase"/>
    <property type="match status" value="1"/>
</dbReference>
<dbReference type="NCBIfam" id="TIGR02095">
    <property type="entry name" value="glgA"/>
    <property type="match status" value="1"/>
</dbReference>
<dbReference type="HAMAP" id="MF_00484">
    <property type="entry name" value="Glycogen_synth"/>
    <property type="match status" value="1"/>
</dbReference>
<protein>
    <recommendedName>
        <fullName evidence="8">Glycogen synthase</fullName>
        <ecNumber evidence="8">2.4.1.21</ecNumber>
    </recommendedName>
    <alternativeName>
        <fullName evidence="8">Starch [bacterial glycogen] synthase</fullName>
    </alternativeName>
</protein>